<comment type="caution">
    <text evidence="3">The sequence shown here is derived from an EMBL/GenBank/DDBJ whole genome shotgun (WGS) entry which is preliminary data.</text>
</comment>
<reference evidence="3 4" key="1">
    <citation type="journal article" date="2018" name="Evol. Lett.">
        <title>Horizontal gene cluster transfer increased hallucinogenic mushroom diversity.</title>
        <authorList>
            <person name="Reynolds H.T."/>
            <person name="Vijayakumar V."/>
            <person name="Gluck-Thaler E."/>
            <person name="Korotkin H.B."/>
            <person name="Matheny P.B."/>
            <person name="Slot J.C."/>
        </authorList>
    </citation>
    <scope>NUCLEOTIDE SEQUENCE [LARGE SCALE GENOMIC DNA]</scope>
    <source>
        <strain evidence="3 4">2631</strain>
    </source>
</reference>
<proteinExistence type="predicted"/>
<keyword evidence="2" id="KW-1133">Transmembrane helix</keyword>
<name>A0A409WJE1_PSICY</name>
<feature type="region of interest" description="Disordered" evidence="1">
    <location>
        <begin position="102"/>
        <end position="161"/>
    </location>
</feature>
<dbReference type="EMBL" id="NHYD01003412">
    <property type="protein sequence ID" value="PPQ78615.1"/>
    <property type="molecule type" value="Genomic_DNA"/>
</dbReference>
<feature type="region of interest" description="Disordered" evidence="1">
    <location>
        <begin position="68"/>
        <end position="89"/>
    </location>
</feature>
<sequence>MASSASSYRPMPSVPPSGYGRTFLVGGSIVLAGLSGFYISMLRNKHKQQERGMNPHFEQIVGHVSKAPAADQPLPTLNARYSDMPPAIPATEHISGHTTFANYKESPGYAEGGPATRYMQPTPQRAKDDGSGRAYTKSPNYTENYGKTTRPPIVKESAIDV</sequence>
<accession>A0A409WJE1</accession>
<protein>
    <submittedName>
        <fullName evidence="3">Uncharacterized protein</fullName>
    </submittedName>
</protein>
<feature type="transmembrane region" description="Helical" evidence="2">
    <location>
        <begin position="20"/>
        <end position="41"/>
    </location>
</feature>
<keyword evidence="2" id="KW-0472">Membrane</keyword>
<evidence type="ECO:0000313" key="4">
    <source>
        <dbReference type="Proteomes" id="UP000283269"/>
    </source>
</evidence>
<evidence type="ECO:0000256" key="2">
    <source>
        <dbReference type="SAM" id="Phobius"/>
    </source>
</evidence>
<dbReference type="InParanoid" id="A0A409WJE1"/>
<dbReference type="OrthoDB" id="2850836at2759"/>
<organism evidence="3 4">
    <name type="scientific">Psilocybe cyanescens</name>
    <dbReference type="NCBI Taxonomy" id="93625"/>
    <lineage>
        <taxon>Eukaryota</taxon>
        <taxon>Fungi</taxon>
        <taxon>Dikarya</taxon>
        <taxon>Basidiomycota</taxon>
        <taxon>Agaricomycotina</taxon>
        <taxon>Agaricomycetes</taxon>
        <taxon>Agaricomycetidae</taxon>
        <taxon>Agaricales</taxon>
        <taxon>Agaricineae</taxon>
        <taxon>Strophariaceae</taxon>
        <taxon>Psilocybe</taxon>
    </lineage>
</organism>
<keyword evidence="4" id="KW-1185">Reference proteome</keyword>
<evidence type="ECO:0000256" key="1">
    <source>
        <dbReference type="SAM" id="MobiDB-lite"/>
    </source>
</evidence>
<feature type="compositionally biased region" description="Polar residues" evidence="1">
    <location>
        <begin position="137"/>
        <end position="147"/>
    </location>
</feature>
<evidence type="ECO:0000313" key="3">
    <source>
        <dbReference type="EMBL" id="PPQ78615.1"/>
    </source>
</evidence>
<dbReference type="AlphaFoldDB" id="A0A409WJE1"/>
<gene>
    <name evidence="3" type="ORF">CVT25_010579</name>
</gene>
<keyword evidence="2" id="KW-0812">Transmembrane</keyword>
<dbReference type="Proteomes" id="UP000283269">
    <property type="component" value="Unassembled WGS sequence"/>
</dbReference>